<accession>A0A7C6AGP8</accession>
<dbReference type="GO" id="GO:0042364">
    <property type="term" value="P:water-soluble vitamin biosynthetic process"/>
    <property type="evidence" value="ECO:0007669"/>
    <property type="project" value="UniProtKB-ARBA"/>
</dbReference>
<feature type="domain" description="Radical SAM core" evidence="8">
    <location>
        <begin position="34"/>
        <end position="258"/>
    </location>
</feature>
<name>A0A7C6AGP8_UNCW3</name>
<dbReference type="AlphaFoldDB" id="A0A7C6AGP8"/>
<evidence type="ECO:0000313" key="9">
    <source>
        <dbReference type="EMBL" id="HHS62835.1"/>
    </source>
</evidence>
<evidence type="ECO:0000256" key="3">
    <source>
        <dbReference type="ARBA" id="ARBA00022691"/>
    </source>
</evidence>
<dbReference type="InterPro" id="IPR058240">
    <property type="entry name" value="rSAM_sf"/>
</dbReference>
<dbReference type="SFLD" id="SFLDG01113">
    <property type="entry name" value="Uncharacterised_Radical_SAM_Su"/>
    <property type="match status" value="1"/>
</dbReference>
<gene>
    <name evidence="9" type="ORF">ENV70_04375</name>
</gene>
<dbReference type="SFLD" id="SFLDS00029">
    <property type="entry name" value="Radical_SAM"/>
    <property type="match status" value="1"/>
</dbReference>
<keyword evidence="2" id="KW-0004">4Fe-4S</keyword>
<evidence type="ECO:0000259" key="8">
    <source>
        <dbReference type="PROSITE" id="PS51918"/>
    </source>
</evidence>
<evidence type="ECO:0000256" key="1">
    <source>
        <dbReference type="ARBA" id="ARBA00001966"/>
    </source>
</evidence>
<dbReference type="Pfam" id="PF04055">
    <property type="entry name" value="Radical_SAM"/>
    <property type="match status" value="1"/>
</dbReference>
<dbReference type="PANTHER" id="PTHR43288:SF2">
    <property type="entry name" value="RADICAL SAM CORE DOMAIN-CONTAINING PROTEIN"/>
    <property type="match status" value="1"/>
</dbReference>
<dbReference type="SMART" id="SM00729">
    <property type="entry name" value="Elp3"/>
    <property type="match status" value="1"/>
</dbReference>
<keyword evidence="3" id="KW-0949">S-adenosyl-L-methionine</keyword>
<dbReference type="SUPFAM" id="SSF102114">
    <property type="entry name" value="Radical SAM enzymes"/>
    <property type="match status" value="1"/>
</dbReference>
<comment type="cofactor">
    <cofactor evidence="1">
        <name>[4Fe-4S] cluster</name>
        <dbReference type="ChEBI" id="CHEBI:49883"/>
    </cofactor>
</comment>
<keyword evidence="6" id="KW-0411">Iron-sulfur</keyword>
<evidence type="ECO:0000256" key="5">
    <source>
        <dbReference type="ARBA" id="ARBA00023004"/>
    </source>
</evidence>
<keyword evidence="4" id="KW-0479">Metal-binding</keyword>
<sequence length="305" mass="34259">MDDLKILAKKARELSYLHHGRKITFYIPGMFYYNGIRGNFPGISLTGKSCGLNCDHCQGKLLESMIPVENPEELLNIYELHKSNNFSGFLLSGGFDTNHTIPLTRFIPAIKKIKERTGLKISLHCGIIDYQTCIMLKEAGIDQALIDVIGDDDTIRNVYKTDKKVSDIIKTIKNLLSAQIPVIPHIVVGIDYGRIVGEYRAIDLIKEFPVNMIVFVSLMPVPGTPMENIKTPDAEDIARLMINARFKMPDVIIALGCARRRGYKDIDLWAIECGVNRIALPADEAVAKAKDFKLFIEWQKTCCSL</sequence>
<organism evidence="9">
    <name type="scientific">candidate division WOR-3 bacterium</name>
    <dbReference type="NCBI Taxonomy" id="2052148"/>
    <lineage>
        <taxon>Bacteria</taxon>
        <taxon>Bacteria division WOR-3</taxon>
    </lineage>
</organism>
<protein>
    <submittedName>
        <fullName evidence="9">Radical SAM protein</fullName>
    </submittedName>
</protein>
<evidence type="ECO:0000256" key="7">
    <source>
        <dbReference type="ARBA" id="ARBA00034078"/>
    </source>
</evidence>
<dbReference type="InterPro" id="IPR006638">
    <property type="entry name" value="Elp3/MiaA/NifB-like_rSAM"/>
</dbReference>
<dbReference type="GO" id="GO:0003824">
    <property type="term" value="F:catalytic activity"/>
    <property type="evidence" value="ECO:0007669"/>
    <property type="project" value="InterPro"/>
</dbReference>
<keyword evidence="5" id="KW-0408">Iron</keyword>
<proteinExistence type="predicted"/>
<dbReference type="InterPro" id="IPR010722">
    <property type="entry name" value="BATS_dom"/>
</dbReference>
<dbReference type="GO" id="GO:0051539">
    <property type="term" value="F:4 iron, 4 sulfur cluster binding"/>
    <property type="evidence" value="ECO:0007669"/>
    <property type="project" value="UniProtKB-KW"/>
</dbReference>
<dbReference type="GO" id="GO:0044272">
    <property type="term" value="P:sulfur compound biosynthetic process"/>
    <property type="evidence" value="ECO:0007669"/>
    <property type="project" value="UniProtKB-ARBA"/>
</dbReference>
<dbReference type="CDD" id="cd01335">
    <property type="entry name" value="Radical_SAM"/>
    <property type="match status" value="1"/>
</dbReference>
<evidence type="ECO:0000256" key="6">
    <source>
        <dbReference type="ARBA" id="ARBA00023014"/>
    </source>
</evidence>
<comment type="caution">
    <text evidence="9">The sequence shown here is derived from an EMBL/GenBank/DDBJ whole genome shotgun (WGS) entry which is preliminary data.</text>
</comment>
<dbReference type="PROSITE" id="PS51918">
    <property type="entry name" value="RADICAL_SAM"/>
    <property type="match status" value="1"/>
</dbReference>
<dbReference type="InterPro" id="IPR013785">
    <property type="entry name" value="Aldolase_TIM"/>
</dbReference>
<dbReference type="EMBL" id="DTHJ01000088">
    <property type="protein sequence ID" value="HHS62835.1"/>
    <property type="molecule type" value="Genomic_DNA"/>
</dbReference>
<evidence type="ECO:0000256" key="2">
    <source>
        <dbReference type="ARBA" id="ARBA00022485"/>
    </source>
</evidence>
<reference evidence="9" key="1">
    <citation type="journal article" date="2020" name="mSystems">
        <title>Genome- and Community-Level Interaction Insights into Carbon Utilization and Element Cycling Functions of Hydrothermarchaeota in Hydrothermal Sediment.</title>
        <authorList>
            <person name="Zhou Z."/>
            <person name="Liu Y."/>
            <person name="Xu W."/>
            <person name="Pan J."/>
            <person name="Luo Z.H."/>
            <person name="Li M."/>
        </authorList>
    </citation>
    <scope>NUCLEOTIDE SEQUENCE [LARGE SCALE GENOMIC DNA]</scope>
    <source>
        <strain evidence="9">SpSt-783</strain>
    </source>
</reference>
<dbReference type="GO" id="GO:0046872">
    <property type="term" value="F:metal ion binding"/>
    <property type="evidence" value="ECO:0007669"/>
    <property type="project" value="UniProtKB-KW"/>
</dbReference>
<comment type="cofactor">
    <cofactor evidence="7">
        <name>[2Fe-2S] cluster</name>
        <dbReference type="ChEBI" id="CHEBI:190135"/>
    </cofactor>
</comment>
<dbReference type="InterPro" id="IPR007197">
    <property type="entry name" value="rSAM"/>
</dbReference>
<evidence type="ECO:0000256" key="4">
    <source>
        <dbReference type="ARBA" id="ARBA00022723"/>
    </source>
</evidence>
<dbReference type="Pfam" id="PF06968">
    <property type="entry name" value="BATS"/>
    <property type="match status" value="1"/>
</dbReference>
<dbReference type="Gene3D" id="3.20.20.70">
    <property type="entry name" value="Aldolase class I"/>
    <property type="match status" value="1"/>
</dbReference>
<dbReference type="PANTHER" id="PTHR43288">
    <property type="entry name" value="BIOTIN SYNTHASE-RELATED PROTEIN, RADICAL SAM SUPERFAMILY"/>
    <property type="match status" value="1"/>
</dbReference>